<dbReference type="PROSITE" id="PS01124">
    <property type="entry name" value="HTH_ARAC_FAMILY_2"/>
    <property type="match status" value="1"/>
</dbReference>
<dbReference type="InterPro" id="IPR009057">
    <property type="entry name" value="Homeodomain-like_sf"/>
</dbReference>
<dbReference type="EMBL" id="NHOC01000005">
    <property type="protein sequence ID" value="OUM20684.1"/>
    <property type="molecule type" value="Genomic_DNA"/>
</dbReference>
<name>A0A252F4H3_9FIRM</name>
<dbReference type="OrthoDB" id="9791615at2"/>
<dbReference type="Gene3D" id="2.60.120.10">
    <property type="entry name" value="Jelly Rolls"/>
    <property type="match status" value="1"/>
</dbReference>
<evidence type="ECO:0000313" key="5">
    <source>
        <dbReference type="EMBL" id="OUM20684.1"/>
    </source>
</evidence>
<keyword evidence="3" id="KW-0804">Transcription</keyword>
<dbReference type="PRINTS" id="PR00032">
    <property type="entry name" value="HTHARAC"/>
</dbReference>
<accession>A0A252F4H3</accession>
<dbReference type="PANTHER" id="PTHR43280:SF28">
    <property type="entry name" value="HTH-TYPE TRANSCRIPTIONAL ACTIVATOR RHAS"/>
    <property type="match status" value="1"/>
</dbReference>
<evidence type="ECO:0000259" key="4">
    <source>
        <dbReference type="PROSITE" id="PS01124"/>
    </source>
</evidence>
<evidence type="ECO:0000256" key="1">
    <source>
        <dbReference type="ARBA" id="ARBA00023015"/>
    </source>
</evidence>
<keyword evidence="2" id="KW-0238">DNA-binding</keyword>
<dbReference type="InterPro" id="IPR018060">
    <property type="entry name" value="HTH_AraC"/>
</dbReference>
<dbReference type="Pfam" id="PF12833">
    <property type="entry name" value="HTH_18"/>
    <property type="match status" value="1"/>
</dbReference>
<comment type="caution">
    <text evidence="5">The sequence shown here is derived from an EMBL/GenBank/DDBJ whole genome shotgun (WGS) entry which is preliminary data.</text>
</comment>
<protein>
    <recommendedName>
        <fullName evidence="4">HTH araC/xylS-type domain-containing protein</fullName>
    </recommendedName>
</protein>
<dbReference type="PANTHER" id="PTHR43280">
    <property type="entry name" value="ARAC-FAMILY TRANSCRIPTIONAL REGULATOR"/>
    <property type="match status" value="1"/>
</dbReference>
<dbReference type="GO" id="GO:0003700">
    <property type="term" value="F:DNA-binding transcription factor activity"/>
    <property type="evidence" value="ECO:0007669"/>
    <property type="project" value="InterPro"/>
</dbReference>
<feature type="domain" description="HTH araC/xylS-type" evidence="4">
    <location>
        <begin position="180"/>
        <end position="278"/>
    </location>
</feature>
<keyword evidence="6" id="KW-1185">Reference proteome</keyword>
<proteinExistence type="predicted"/>
<dbReference type="InterPro" id="IPR014710">
    <property type="entry name" value="RmlC-like_jellyroll"/>
</dbReference>
<evidence type="ECO:0000256" key="2">
    <source>
        <dbReference type="ARBA" id="ARBA00023125"/>
    </source>
</evidence>
<dbReference type="SUPFAM" id="SSF46689">
    <property type="entry name" value="Homeodomain-like"/>
    <property type="match status" value="2"/>
</dbReference>
<dbReference type="RefSeq" id="WP_087019419.1">
    <property type="nucleotide sequence ID" value="NZ_CP178353.1"/>
</dbReference>
<gene>
    <name evidence="5" type="ORF">CBW42_07625</name>
</gene>
<evidence type="ECO:0000256" key="3">
    <source>
        <dbReference type="ARBA" id="ARBA00023163"/>
    </source>
</evidence>
<dbReference type="InterPro" id="IPR013096">
    <property type="entry name" value="Cupin_2"/>
</dbReference>
<dbReference type="InterPro" id="IPR020449">
    <property type="entry name" value="Tscrpt_reg_AraC-type_HTH"/>
</dbReference>
<organism evidence="5 6">
    <name type="scientific">Butyricicoccus porcorum</name>
    <dbReference type="NCBI Taxonomy" id="1945634"/>
    <lineage>
        <taxon>Bacteria</taxon>
        <taxon>Bacillati</taxon>
        <taxon>Bacillota</taxon>
        <taxon>Clostridia</taxon>
        <taxon>Eubacteriales</taxon>
        <taxon>Butyricicoccaceae</taxon>
        <taxon>Butyricicoccus</taxon>
    </lineage>
</organism>
<sequence>MQDFIAQGMTGGSFEDNRLPVLIYICPLELNAAGQEMHSHPGYAELMLVRTGKGVVNVDGRQETLSAGDFVLCGAGEPHSYHSVGEEPMTGVSCGFARLMCRGMEENSFIAHSDQPVVHAGGGSAALDTLLSVLEKAALDPSTASEEVCSYLSAAVVTVALRIHRTAAEQAEQAHYELGVRTRMYLDRHYLEPLTLDGIAQVMGVSKYHLDRVFAESAGCSPVQYIIRRRMARAQTLLASTDQTIRHVAAQCGYSNYNYFTELFRRTVGMTPRDYRKVVQGRTGHRN</sequence>
<reference evidence="5 6" key="1">
    <citation type="submission" date="2017-05" db="EMBL/GenBank/DDBJ databases">
        <title>Butyricicoccus porcorum sp. nov. a butyrate-producing bacterium from the swine intestinal tract.</title>
        <authorList>
            <person name="Trachsel J."/>
            <person name="Humphrey S."/>
            <person name="Allen H.K."/>
        </authorList>
    </citation>
    <scope>NUCLEOTIDE SEQUENCE [LARGE SCALE GENOMIC DNA]</scope>
    <source>
        <strain evidence="5">BB10</strain>
    </source>
</reference>
<dbReference type="InterPro" id="IPR011051">
    <property type="entry name" value="RmlC_Cupin_sf"/>
</dbReference>
<dbReference type="Gene3D" id="1.10.10.60">
    <property type="entry name" value="Homeodomain-like"/>
    <property type="match status" value="2"/>
</dbReference>
<dbReference type="SUPFAM" id="SSF51182">
    <property type="entry name" value="RmlC-like cupins"/>
    <property type="match status" value="1"/>
</dbReference>
<evidence type="ECO:0000313" key="6">
    <source>
        <dbReference type="Proteomes" id="UP000194903"/>
    </source>
</evidence>
<dbReference type="Proteomes" id="UP000194903">
    <property type="component" value="Unassembled WGS sequence"/>
</dbReference>
<dbReference type="Pfam" id="PF07883">
    <property type="entry name" value="Cupin_2"/>
    <property type="match status" value="1"/>
</dbReference>
<dbReference type="AlphaFoldDB" id="A0A252F4H3"/>
<dbReference type="GO" id="GO:0043565">
    <property type="term" value="F:sequence-specific DNA binding"/>
    <property type="evidence" value="ECO:0007669"/>
    <property type="project" value="InterPro"/>
</dbReference>
<dbReference type="SMART" id="SM00342">
    <property type="entry name" value="HTH_ARAC"/>
    <property type="match status" value="1"/>
</dbReference>
<keyword evidence="1" id="KW-0805">Transcription regulation</keyword>